<feature type="compositionally biased region" description="Basic residues" evidence="14">
    <location>
        <begin position="1436"/>
        <end position="1452"/>
    </location>
</feature>
<evidence type="ECO:0000256" key="4">
    <source>
        <dbReference type="ARBA" id="ARBA00022517"/>
    </source>
</evidence>
<dbReference type="Pfam" id="PF08155">
    <property type="entry name" value="NOGCT"/>
    <property type="match status" value="1"/>
</dbReference>
<dbReference type="InterPro" id="IPR012973">
    <property type="entry name" value="NOG_C"/>
</dbReference>
<evidence type="ECO:0000256" key="6">
    <source>
        <dbReference type="ARBA" id="ARBA00022741"/>
    </source>
</evidence>
<feature type="transmembrane region" description="Helical" evidence="15">
    <location>
        <begin position="515"/>
        <end position="535"/>
    </location>
</feature>
<dbReference type="PANTHER" id="PTHR45759">
    <property type="entry name" value="NUCLEOLAR GTP-BINDING PROTEIN 1"/>
    <property type="match status" value="1"/>
</dbReference>
<dbReference type="Pfam" id="PF12874">
    <property type="entry name" value="zf-met"/>
    <property type="match status" value="1"/>
</dbReference>
<keyword evidence="15" id="KW-0812">Transmembrane</keyword>
<accession>A0AAF5HZC7</accession>
<keyword evidence="17" id="KW-1185">Reference proteome</keyword>
<dbReference type="InterPro" id="IPR036259">
    <property type="entry name" value="MFS_trans_sf"/>
</dbReference>
<keyword evidence="13" id="KW-0539">Nucleus</keyword>
<reference evidence="18" key="1">
    <citation type="submission" date="2024-02" db="UniProtKB">
        <authorList>
            <consortium name="WormBaseParasite"/>
        </authorList>
    </citation>
    <scope>IDENTIFICATION</scope>
</reference>
<dbReference type="FunFam" id="3.40.50.300:FF:000496">
    <property type="entry name" value="Nucleolar GTP-binding protein 1"/>
    <property type="match status" value="1"/>
</dbReference>
<dbReference type="GO" id="GO:0016787">
    <property type="term" value="F:hydrolase activity"/>
    <property type="evidence" value="ECO:0007669"/>
    <property type="project" value="UniProtKB-KW"/>
</dbReference>
<evidence type="ECO:0000313" key="17">
    <source>
        <dbReference type="Proteomes" id="UP000035681"/>
    </source>
</evidence>
<feature type="transmembrane region" description="Helical" evidence="15">
    <location>
        <begin position="96"/>
        <end position="114"/>
    </location>
</feature>
<keyword evidence="10" id="KW-0342">GTP-binding</keyword>
<dbReference type="Proteomes" id="UP000035681">
    <property type="component" value="Unplaced"/>
</dbReference>
<dbReference type="Pfam" id="PF22600">
    <property type="entry name" value="MTPAP-like_central"/>
    <property type="match status" value="1"/>
</dbReference>
<dbReference type="Gene3D" id="1.10.1410.10">
    <property type="match status" value="1"/>
</dbReference>
<evidence type="ECO:0000256" key="14">
    <source>
        <dbReference type="SAM" id="MobiDB-lite"/>
    </source>
</evidence>
<dbReference type="PROSITE" id="PS00028">
    <property type="entry name" value="ZINC_FINGER_C2H2_1"/>
    <property type="match status" value="1"/>
</dbReference>
<dbReference type="CDD" id="cd01897">
    <property type="entry name" value="NOG"/>
    <property type="match status" value="1"/>
</dbReference>
<feature type="transmembrane region" description="Helical" evidence="15">
    <location>
        <begin position="451"/>
        <end position="476"/>
    </location>
</feature>
<evidence type="ECO:0000256" key="1">
    <source>
        <dbReference type="ARBA" id="ARBA00004227"/>
    </source>
</evidence>
<comment type="similarity">
    <text evidence="3">Belongs to the AB hydrolase superfamily. Lipase family.</text>
</comment>
<keyword evidence="7" id="KW-0378">Hydrolase</keyword>
<dbReference type="SUPFAM" id="SSF53474">
    <property type="entry name" value="alpha/beta-Hydrolases"/>
    <property type="match status" value="1"/>
</dbReference>
<dbReference type="CDD" id="cd17353">
    <property type="entry name" value="MFS_OFA_like"/>
    <property type="match status" value="1"/>
</dbReference>
<feature type="transmembrane region" description="Helical" evidence="15">
    <location>
        <begin position="24"/>
        <end position="48"/>
    </location>
</feature>
<dbReference type="InterPro" id="IPR027417">
    <property type="entry name" value="P-loop_NTPase"/>
</dbReference>
<dbReference type="Gene3D" id="1.20.1250.20">
    <property type="entry name" value="MFS general substrate transporter like domains"/>
    <property type="match status" value="2"/>
</dbReference>
<dbReference type="SUPFAM" id="SSF81301">
    <property type="entry name" value="Nucleotidyltransferase"/>
    <property type="match status" value="1"/>
</dbReference>
<dbReference type="Gene3D" id="1.20.120.1190">
    <property type="match status" value="1"/>
</dbReference>
<feature type="region of interest" description="Disordered" evidence="14">
    <location>
        <begin position="1281"/>
        <end position="1301"/>
    </location>
</feature>
<dbReference type="GO" id="GO:0008270">
    <property type="term" value="F:zinc ion binding"/>
    <property type="evidence" value="ECO:0007669"/>
    <property type="project" value="InterPro"/>
</dbReference>
<dbReference type="SMART" id="SM00451">
    <property type="entry name" value="ZnF_U1"/>
    <property type="match status" value="1"/>
</dbReference>
<dbReference type="InterPro" id="IPR041623">
    <property type="entry name" value="NOG1_N"/>
</dbReference>
<evidence type="ECO:0000256" key="5">
    <source>
        <dbReference type="ARBA" id="ARBA00022729"/>
    </source>
</evidence>
<dbReference type="InterPro" id="IPR011701">
    <property type="entry name" value="MFS"/>
</dbReference>
<proteinExistence type="inferred from homology"/>
<dbReference type="InterPro" id="IPR054708">
    <property type="entry name" value="MTPAP-like_central"/>
</dbReference>
<keyword evidence="15" id="KW-0472">Membrane</keyword>
<comment type="subcellular location">
    <subcellularLocation>
        <location evidence="1">Lysosome lumen</location>
    </subcellularLocation>
    <subcellularLocation>
        <location evidence="2">Nucleus</location>
        <location evidence="2">Nucleolus</location>
    </subcellularLocation>
</comment>
<keyword evidence="9" id="KW-0443">Lipid metabolism</keyword>
<feature type="domain" description="OBG-type G" evidence="16">
    <location>
        <begin position="1658"/>
        <end position="1829"/>
    </location>
</feature>
<feature type="transmembrane region" description="Helical" evidence="15">
    <location>
        <begin position="356"/>
        <end position="376"/>
    </location>
</feature>
<dbReference type="GO" id="GO:0003676">
    <property type="term" value="F:nucleic acid binding"/>
    <property type="evidence" value="ECO:0007669"/>
    <property type="project" value="InterPro"/>
</dbReference>
<feature type="transmembrane region" description="Helical" evidence="15">
    <location>
        <begin position="488"/>
        <end position="509"/>
    </location>
</feature>
<dbReference type="GO" id="GO:0043202">
    <property type="term" value="C:lysosomal lumen"/>
    <property type="evidence" value="ECO:0007669"/>
    <property type="project" value="UniProtKB-SubCell"/>
</dbReference>
<evidence type="ECO:0000256" key="10">
    <source>
        <dbReference type="ARBA" id="ARBA00023134"/>
    </source>
</evidence>
<feature type="transmembrane region" description="Helical" evidence="15">
    <location>
        <begin position="154"/>
        <end position="175"/>
    </location>
</feature>
<feature type="transmembrane region" description="Helical" evidence="15">
    <location>
        <begin position="120"/>
        <end position="147"/>
    </location>
</feature>
<feature type="compositionally biased region" description="Polar residues" evidence="14">
    <location>
        <begin position="1288"/>
        <end position="1301"/>
    </location>
</feature>
<dbReference type="InterPro" id="IPR006693">
    <property type="entry name" value="AB_hydrolase_lipase"/>
</dbReference>
<dbReference type="InterPro" id="IPR013087">
    <property type="entry name" value="Znf_C2H2_type"/>
</dbReference>
<evidence type="ECO:0000256" key="3">
    <source>
        <dbReference type="ARBA" id="ARBA00010701"/>
    </source>
</evidence>
<feature type="region of interest" description="Disordered" evidence="14">
    <location>
        <begin position="1429"/>
        <end position="1456"/>
    </location>
</feature>
<keyword evidence="11" id="KW-0325">Glycoprotein</keyword>
<dbReference type="FunFam" id="1.20.120.1190:FF:000001">
    <property type="entry name" value="Nucleolar GTP-binding protein 1"/>
    <property type="match status" value="1"/>
</dbReference>
<keyword evidence="6" id="KW-0547">Nucleotide-binding</keyword>
<keyword evidence="8" id="KW-0442">Lipid degradation</keyword>
<dbReference type="Gene3D" id="3.40.50.1820">
    <property type="entry name" value="alpha/beta hydrolase"/>
    <property type="match status" value="1"/>
</dbReference>
<evidence type="ECO:0000256" key="2">
    <source>
        <dbReference type="ARBA" id="ARBA00004604"/>
    </source>
</evidence>
<name>A0AAF5HZC7_STRER</name>
<evidence type="ECO:0000256" key="15">
    <source>
        <dbReference type="SAM" id="Phobius"/>
    </source>
</evidence>
<dbReference type="InterPro" id="IPR036236">
    <property type="entry name" value="Znf_C2H2_sf"/>
</dbReference>
<dbReference type="InterPro" id="IPR031167">
    <property type="entry name" value="G_OBG"/>
</dbReference>
<dbReference type="GO" id="GO:0016042">
    <property type="term" value="P:lipid catabolic process"/>
    <property type="evidence" value="ECO:0007669"/>
    <property type="project" value="UniProtKB-KW"/>
</dbReference>
<dbReference type="PROSITE" id="PS51710">
    <property type="entry name" value="G_OBG"/>
    <property type="match status" value="1"/>
</dbReference>
<dbReference type="GO" id="GO:0022857">
    <property type="term" value="F:transmembrane transporter activity"/>
    <property type="evidence" value="ECO:0007669"/>
    <property type="project" value="InterPro"/>
</dbReference>
<dbReference type="InterPro" id="IPR010674">
    <property type="entry name" value="NOG1_Rossman_fold_dom"/>
</dbReference>
<evidence type="ECO:0000256" key="12">
    <source>
        <dbReference type="ARBA" id="ARBA00023228"/>
    </source>
</evidence>
<dbReference type="GO" id="GO:0005730">
    <property type="term" value="C:nucleolus"/>
    <property type="evidence" value="ECO:0007669"/>
    <property type="project" value="UniProtKB-SubCell"/>
</dbReference>
<dbReference type="AlphaFoldDB" id="A0AAF5HZC7"/>
<keyword evidence="12" id="KW-0458">Lysosome</keyword>
<dbReference type="PRINTS" id="PR00326">
    <property type="entry name" value="GTP1OBG"/>
</dbReference>
<evidence type="ECO:0000313" key="18">
    <source>
        <dbReference type="WBParaSite" id="TCONS_00004692.p1"/>
    </source>
</evidence>
<keyword evidence="4" id="KW-0690">Ribosome biogenesis</keyword>
<dbReference type="InterPro" id="IPR043519">
    <property type="entry name" value="NT_sf"/>
</dbReference>
<feature type="transmembrane region" description="Helical" evidence="15">
    <location>
        <begin position="426"/>
        <end position="445"/>
    </location>
</feature>
<dbReference type="Gene3D" id="3.40.50.300">
    <property type="entry name" value="P-loop containing nucleotide triphosphate hydrolases"/>
    <property type="match status" value="1"/>
</dbReference>
<evidence type="ECO:0000256" key="8">
    <source>
        <dbReference type="ARBA" id="ARBA00022963"/>
    </source>
</evidence>
<dbReference type="SUPFAM" id="SSF103473">
    <property type="entry name" value="MFS general substrate transporter"/>
    <property type="match status" value="1"/>
</dbReference>
<dbReference type="SUPFAM" id="SSF81631">
    <property type="entry name" value="PAP/OAS1 substrate-binding domain"/>
    <property type="match status" value="1"/>
</dbReference>
<dbReference type="InterPro" id="IPR029058">
    <property type="entry name" value="AB_hydrolase_fold"/>
</dbReference>
<dbReference type="Gene3D" id="3.30.160.60">
    <property type="entry name" value="Classic Zinc Finger"/>
    <property type="match status" value="1"/>
</dbReference>
<dbReference type="Pfam" id="PF06858">
    <property type="entry name" value="NOG1"/>
    <property type="match status" value="1"/>
</dbReference>
<dbReference type="SUPFAM" id="SSF52540">
    <property type="entry name" value="P-loop containing nucleoside triphosphate hydrolases"/>
    <property type="match status" value="1"/>
</dbReference>
<feature type="region of interest" description="Disordered" evidence="14">
    <location>
        <begin position="1333"/>
        <end position="1378"/>
    </location>
</feature>
<dbReference type="GO" id="GO:0042254">
    <property type="term" value="P:ribosome biogenesis"/>
    <property type="evidence" value="ECO:0007669"/>
    <property type="project" value="UniProtKB-KW"/>
</dbReference>
<organism evidence="17 18">
    <name type="scientific">Strongyloides stercoralis</name>
    <name type="common">Threadworm</name>
    <dbReference type="NCBI Taxonomy" id="6248"/>
    <lineage>
        <taxon>Eukaryota</taxon>
        <taxon>Metazoa</taxon>
        <taxon>Ecdysozoa</taxon>
        <taxon>Nematoda</taxon>
        <taxon>Chromadorea</taxon>
        <taxon>Rhabditida</taxon>
        <taxon>Tylenchina</taxon>
        <taxon>Panagrolaimomorpha</taxon>
        <taxon>Strongyloidoidea</taxon>
        <taxon>Strongyloididae</taxon>
        <taxon>Strongyloides</taxon>
    </lineage>
</organism>
<sequence length="2538" mass="292833">MLSFAKKIDPITHILMKLSPKLRLSIVIFGAVLIHLSLGTYHTFGNMLPYMASYMKNYTNPNIKIEHMIWIPTFQGCFPFAMIIGGYLSLYLTPRIAIGIGCFTMSLGVFLSSYTISYSFYAFFITYGVMFGLGQGIAYVTTVAVVINWAPNNVGFVSGIVAGGFGISSSIFTPIQTELINPKNLETSKEGYFTQQELLQNIPNVFFKLSIVYIIMQCIGLTVMCNPPLNFDELFEEELNDSSIFFKIHNKITIENISYFKNIQKFLINNIFYCLSIERKNFFYLYDNNDRYSNIMYTYLDNSNNNFDIEILDNTEEDDNKILNENKSETSSTNSLPIPNYQNSKKEEVSMIPSKVLKSSTFYLLFMTLFCCSYYGNFYYNFYKTFGETFISDDKFLAYIFSVGSIANAIARIGWGLLTDITSFQITLSIASFLSGGLLLTMPLTKFFGKYVYFLWLVLMFICLAATPALFITAVVKCFGSKYKATNYGFLILSTTLSGILLSLTSQYLLTDLGYTWIFIIVSLFPFTTFTLILLDNRDISIQIDNLHNSSIIYTKQCNIKIKTTIKIAKRKMHYSCEVCHVSCHSEASLNAHYGGKRHAENVKEERFQREIEYGTKWLEEVSEKFGAIDRIIPDLNNKYYIIIEFQNASSAEKFLKNGNFQLNGHEIIVEKRKVSFSSVIKRLKYSDIDINTIEELLENENDFEKQIDVLVNSLTMDKEKIQRRLNIVDELGKCIQKYFIPQLKIQVFGSLISGLSTKYSDVDGTLLFAENFDCNHLNNNSVDYRNAEVLLSLDPQLLLENCITLQEFSLLSVQNRIRLLCKVVSHIKKTIGIVTQISFILNKKVPILQIAIRNKFILDLSCNNQLGVVKFNWFADIIKFDTTGKIFKFIFALRLWSSTTNLLRGKNSRENSGYFTSYSITLMAMFYLRSKNYIPSNVVDNSLIINGFNCGYKISPYQFPDFTMSFLFRDFFTFIVTKFNPKLIMCLPIEKFLSLKEFSDYYNFDEDVQKKFSSAVNIQDPLEITHNIGQRVTFKYWRKMKTNMLLSIVKIKAHENFLSILKSKGHNDSHECNETMTDMYDEGEELKKLCEVDVPTTLPQEVFYSLLNEILEQIVLLDSVFDDTYMDDSKEIAGITGNDGHWVRLFATSTPVWIGRRKIRRHIETIPNEKTLSLEKRVTKKIMEEKNKSFEMCPSEIITVFKLEGCYETGKYKIFYAKDPDLHHEQEKFLSDILHFLQYFIPNVMNSDESIDVQKKENNNTFENKSINISNECDGRTFDENKRNAEDNSNCNNVGLSDNKNPVVNDLSLKMVVTNPTSSKFYTLHLEKYKKKPKEQPLIKPQEQIQAQPQEKLQEKPQEKLQEKPQENPKNVPLNNRKALLLPPPPKPLTPLEIVIPANNNNNALPLPPINHPNYVPEIEENQNIAPLLPSSSTTKKKKNIKKPPKHHIKKQSIEKYSNSNTKLSPQQFNILNKSNENIFKKYLSINIKMSYNFKRITCVPTASDLKNIVLSKTQRKTPTVVHKAYSIGRIRAFYIRKIKFLQQTLHDKLTQILTEFPNVEEVHPFYADLMNILYDKDHYKIALGQMNTARHLVDGIARDYVRMMKYADSLYRCKMLKRAALGRMVKLLIRNKSSFEYLEQVRQHLSRLPSIDPNTRTLILCGFPNVGKSSFINKITRADVEVQPYAFTTKSLYVGHLDYKYLRWQVIDTPGILDQPLECRNTIEMQAVTALAHLKAAVVFMMDVSEQCNQTIEEQIHLFESIRPLFANKPVVLGLNKIDIIKREELPIEKQKVLQDIEASGIPILQLSTVSEEGVSNLKNHACESLLAQRVEEKLHNKKVNDYGVLSRVFVAYPEHRDEKTRLPFIPESAKQKMVQKKVQSMETNDIENDLSLYRDEKTRRLEREIELEMGNKYILDLKKRYLLKNEDEKYDIIPEVWEGHNISDFVHSTYDKLYEKIKLDENGREAAGVYDEDMETDDEETKNLLEISKKITHKEQLIRLDSRLRDRINTAKQSRVIARKSERTKEKLQEQLGSLGINVSEERLQNMHAEADKQLRGKKMKIGFVPTIKAPAKIPKRLLSMPSTTVRAKASRLHKYANRLTRTEGKKGEGDRHVYTKMPKHLFSGKRGIGKTDRLIIKLNLIFFGIISCLIIKFSDYFCEVYFTIEMIEYWGYPAEDITATTEDGYVLHMHRIRHGKGQSDEKNKPVVFMQHGLLCSSTNWIANLPSQSAAFIFADAGFDVWLGNVRGNTYSIDNNHLDTNSKEFWAFSWDEMVKYDLDAMINKTLEVSGQKDLYYIGHSQGTLIMFSKLSIDPYFKNKIRKFFALAPIGTVAHIKGGMEVLAKLLYPEIGFVEAILGDKKFLPNNWLIEILNKAVCENPFIHSMCDNILFLIAGPESKQLNKSRVPVYMGHTPASTSVQNMVHWMQMVHSKKQEMYDYRSEEENQKHYGQSTPPLYDITKVNADTYLYWGDSDWLGDPEDIKMHLLPNLDPSILKANVELKNFNHLDFIWGLRAPQEVYDPILNTILEDLSQSK</sequence>
<evidence type="ECO:0000256" key="7">
    <source>
        <dbReference type="ARBA" id="ARBA00022801"/>
    </source>
</evidence>
<dbReference type="Pfam" id="PF17835">
    <property type="entry name" value="NOG1_N"/>
    <property type="match status" value="1"/>
</dbReference>
<dbReference type="InterPro" id="IPR003604">
    <property type="entry name" value="Matrin/U1-like-C_Znf_C2H2"/>
</dbReference>
<evidence type="ECO:0000259" key="16">
    <source>
        <dbReference type="PROSITE" id="PS51710"/>
    </source>
</evidence>
<feature type="transmembrane region" description="Helical" evidence="15">
    <location>
        <begin position="68"/>
        <end position="89"/>
    </location>
</feature>
<evidence type="ECO:0000256" key="13">
    <source>
        <dbReference type="ARBA" id="ARBA00023242"/>
    </source>
</evidence>
<keyword evidence="5" id="KW-0732">Signal</keyword>
<evidence type="ECO:0000256" key="11">
    <source>
        <dbReference type="ARBA" id="ARBA00023180"/>
    </source>
</evidence>
<dbReference type="Pfam" id="PF04083">
    <property type="entry name" value="Abhydro_lipase"/>
    <property type="match status" value="1"/>
</dbReference>
<protein>
    <submittedName>
        <fullName evidence="18">Nucleolar GTP-binding protein 1</fullName>
    </submittedName>
</protein>
<keyword evidence="15" id="KW-1133">Transmembrane helix</keyword>
<dbReference type="Pfam" id="PF07690">
    <property type="entry name" value="MFS_1"/>
    <property type="match status" value="1"/>
</dbReference>
<dbReference type="FunFam" id="3.40.50.1820:FF:000021">
    <property type="entry name" value="Lipase"/>
    <property type="match status" value="1"/>
</dbReference>
<dbReference type="WBParaSite" id="TCONS_00004692.p1">
    <property type="protein sequence ID" value="TCONS_00004692.p1"/>
    <property type="gene ID" value="XLOC_002552"/>
</dbReference>
<dbReference type="GO" id="GO:0005525">
    <property type="term" value="F:GTP binding"/>
    <property type="evidence" value="ECO:0007669"/>
    <property type="project" value="UniProtKB-KW"/>
</dbReference>
<evidence type="ECO:0000256" key="9">
    <source>
        <dbReference type="ARBA" id="ARBA00023098"/>
    </source>
</evidence>
<feature type="transmembrane region" description="Helical" evidence="15">
    <location>
        <begin position="396"/>
        <end position="414"/>
    </location>
</feature>
<dbReference type="Gene3D" id="3.30.460.10">
    <property type="entry name" value="Beta Polymerase, domain 2"/>
    <property type="match status" value="1"/>
</dbReference>
<dbReference type="InterPro" id="IPR006073">
    <property type="entry name" value="GTP-bd"/>
</dbReference>
<feature type="compositionally biased region" description="Basic and acidic residues" evidence="14">
    <location>
        <begin position="1353"/>
        <end position="1368"/>
    </location>
</feature>
<dbReference type="SUPFAM" id="SSF57667">
    <property type="entry name" value="beta-beta-alpha zinc fingers"/>
    <property type="match status" value="1"/>
</dbReference>